<reference evidence="2" key="2">
    <citation type="journal article" date="2023" name="IMA Fungus">
        <title>Comparative genomic study of the Penicillium genus elucidates a diverse pangenome and 15 lateral gene transfer events.</title>
        <authorList>
            <person name="Petersen C."/>
            <person name="Sorensen T."/>
            <person name="Nielsen M.R."/>
            <person name="Sondergaard T.E."/>
            <person name="Sorensen J.L."/>
            <person name="Fitzpatrick D.A."/>
            <person name="Frisvad J.C."/>
            <person name="Nielsen K.L."/>
        </authorList>
    </citation>
    <scope>NUCLEOTIDE SEQUENCE</scope>
    <source>
        <strain evidence="2">IBT 19713</strain>
    </source>
</reference>
<sequence length="275" mass="31120">MAQQELGSSALQQPNSTLRSLVARIPSSLPRPDQPRQVQLPNTNSLGAEDKQSKIPTAMPSTSMSPASVDLVRRLDELEISFTITTAMGYFSAQQLDQAKQEIKKAVHLATTKRLKIHALRCHYWIGRIEFERQDFASAYKHFTAAMPCLIYNEYPEGDDLMLYLRLSQPEVTNEIRKSILRKHARAVFREWPHSVRAKKSIETKSRTHTPSDDSWDRALHPQKKRPPNIRKKSGPGQSDQAEQPEVPERVLGSLEGLGLRGAHSTSYTTREGRD</sequence>
<dbReference type="AlphaFoldDB" id="A0A9W9PJ54"/>
<dbReference type="Proteomes" id="UP001150941">
    <property type="component" value="Unassembled WGS sequence"/>
</dbReference>
<accession>A0A9W9PJ54</accession>
<organism evidence="2 3">
    <name type="scientific">Penicillium chermesinum</name>
    <dbReference type="NCBI Taxonomy" id="63820"/>
    <lineage>
        <taxon>Eukaryota</taxon>
        <taxon>Fungi</taxon>
        <taxon>Dikarya</taxon>
        <taxon>Ascomycota</taxon>
        <taxon>Pezizomycotina</taxon>
        <taxon>Eurotiomycetes</taxon>
        <taxon>Eurotiomycetidae</taxon>
        <taxon>Eurotiales</taxon>
        <taxon>Aspergillaceae</taxon>
        <taxon>Penicillium</taxon>
    </lineage>
</organism>
<feature type="compositionally biased region" description="Polar residues" evidence="1">
    <location>
        <begin position="264"/>
        <end position="275"/>
    </location>
</feature>
<dbReference type="EMBL" id="JAPQKS010000002">
    <property type="protein sequence ID" value="KAJ5247725.1"/>
    <property type="molecule type" value="Genomic_DNA"/>
</dbReference>
<evidence type="ECO:0000313" key="2">
    <source>
        <dbReference type="EMBL" id="KAJ5247725.1"/>
    </source>
</evidence>
<feature type="region of interest" description="Disordered" evidence="1">
    <location>
        <begin position="1"/>
        <end position="66"/>
    </location>
</feature>
<dbReference type="InterPro" id="IPR011990">
    <property type="entry name" value="TPR-like_helical_dom_sf"/>
</dbReference>
<dbReference type="SUPFAM" id="SSF48452">
    <property type="entry name" value="TPR-like"/>
    <property type="match status" value="1"/>
</dbReference>
<evidence type="ECO:0000256" key="1">
    <source>
        <dbReference type="SAM" id="MobiDB-lite"/>
    </source>
</evidence>
<dbReference type="OrthoDB" id="4312109at2759"/>
<evidence type="ECO:0000313" key="3">
    <source>
        <dbReference type="Proteomes" id="UP001150941"/>
    </source>
</evidence>
<feature type="region of interest" description="Disordered" evidence="1">
    <location>
        <begin position="199"/>
        <end position="275"/>
    </location>
</feature>
<dbReference type="Gene3D" id="1.25.40.10">
    <property type="entry name" value="Tetratricopeptide repeat domain"/>
    <property type="match status" value="1"/>
</dbReference>
<name>A0A9W9PJ54_9EURO</name>
<proteinExistence type="predicted"/>
<feature type="compositionally biased region" description="Basic and acidic residues" evidence="1">
    <location>
        <begin position="199"/>
        <end position="220"/>
    </location>
</feature>
<gene>
    <name evidence="2" type="ORF">N7468_002708</name>
</gene>
<protein>
    <submittedName>
        <fullName evidence="2">Uncharacterized protein</fullName>
    </submittedName>
</protein>
<comment type="caution">
    <text evidence="2">The sequence shown here is derived from an EMBL/GenBank/DDBJ whole genome shotgun (WGS) entry which is preliminary data.</text>
</comment>
<reference evidence="2" key="1">
    <citation type="submission" date="2022-11" db="EMBL/GenBank/DDBJ databases">
        <authorList>
            <person name="Petersen C."/>
        </authorList>
    </citation>
    <scope>NUCLEOTIDE SEQUENCE</scope>
    <source>
        <strain evidence="2">IBT 19713</strain>
    </source>
</reference>
<dbReference type="GeneID" id="83199308"/>
<keyword evidence="3" id="KW-1185">Reference proteome</keyword>
<dbReference type="RefSeq" id="XP_058335146.1">
    <property type="nucleotide sequence ID" value="XM_058472005.1"/>
</dbReference>
<feature type="compositionally biased region" description="Polar residues" evidence="1">
    <location>
        <begin position="36"/>
        <end position="46"/>
    </location>
</feature>
<feature type="compositionally biased region" description="Basic residues" evidence="1">
    <location>
        <begin position="221"/>
        <end position="234"/>
    </location>
</feature>
<feature type="compositionally biased region" description="Polar residues" evidence="1">
    <location>
        <begin position="1"/>
        <end position="19"/>
    </location>
</feature>